<protein>
    <submittedName>
        <fullName evidence="3">Uncharacterized protein</fullName>
    </submittedName>
</protein>
<evidence type="ECO:0000313" key="2">
    <source>
        <dbReference type="EMBL" id="KAF5821944.1"/>
    </source>
</evidence>
<dbReference type="EMBL" id="MNCJ02000316">
    <property type="protein sequence ID" value="KAF5821944.1"/>
    <property type="molecule type" value="Genomic_DNA"/>
</dbReference>
<dbReference type="PANTHER" id="PTHR31170">
    <property type="entry name" value="BNAC04G53230D PROTEIN"/>
    <property type="match status" value="1"/>
</dbReference>
<reference evidence="3" key="2">
    <citation type="submission" date="2017-02" db="EMBL/GenBank/DDBJ databases">
        <title>Sunflower complete genome.</title>
        <authorList>
            <person name="Langlade N."/>
            <person name="Munos S."/>
        </authorList>
    </citation>
    <scope>NUCLEOTIDE SEQUENCE [LARGE SCALE GENOMIC DNA]</scope>
    <source>
        <tissue evidence="3">Leaves</tissue>
    </source>
</reference>
<organism evidence="3 4">
    <name type="scientific">Helianthus annuus</name>
    <name type="common">Common sunflower</name>
    <dbReference type="NCBI Taxonomy" id="4232"/>
    <lineage>
        <taxon>Eukaryota</taxon>
        <taxon>Viridiplantae</taxon>
        <taxon>Streptophyta</taxon>
        <taxon>Embryophyta</taxon>
        <taxon>Tracheophyta</taxon>
        <taxon>Spermatophyta</taxon>
        <taxon>Magnoliopsida</taxon>
        <taxon>eudicotyledons</taxon>
        <taxon>Gunneridae</taxon>
        <taxon>Pentapetalae</taxon>
        <taxon>asterids</taxon>
        <taxon>campanulids</taxon>
        <taxon>Asterales</taxon>
        <taxon>Asteraceae</taxon>
        <taxon>Asteroideae</taxon>
        <taxon>Heliantheae alliance</taxon>
        <taxon>Heliantheae</taxon>
        <taxon>Helianthus</taxon>
    </lineage>
</organism>
<proteinExistence type="predicted"/>
<accession>A0A251UGW1</accession>
<sequence>MLLILCPYCPYIHTLLPFGLGLTHNCRACTTENNDSELGDAVMIQKSVQGVSERLKLHENNDENNDENNAADQFSPSIYTAPRMLRDLSTSSFSPREVSIGPLHREGENVQAFEWQKETYVIKLMSRIGSGSSQEAILNLCMQKVYVSMAKIKACYGYIQMMTRDQDNIKFAERMVMDACFILEFTLPIESIDESYRGNMLPDQTIIYDLVLLENQIPSFILNEIFQCTVLKFRQDAGSLIDFIRPLLNLLNIFKDNIKTEKISISNTDHILSLLHQCYKPQGPIRSTFLTSTMPSALDLDNAGVHLKPSQNPTWLMEMEVKLPRFPCFSWCWGKPTLRMPVLYVHDFTELVLRNLIAYEHRSSQTHNYITSYAYAMDMLVNTQHDVAKLVDSRVLVNSMGSDEEATKMINNICKEVAQVHFFYGENFEKLNKYCRGYWPERMAWLKTTYFSSPWSLIALGVGTILFALTVVQTIYAIKST</sequence>
<dbReference type="InterPro" id="IPR004158">
    <property type="entry name" value="DUF247_pln"/>
</dbReference>
<keyword evidence="1" id="KW-0472">Membrane</keyword>
<dbReference type="AlphaFoldDB" id="A0A251UGW1"/>
<dbReference type="OMA" id="CTTENND"/>
<dbReference type="PANTHER" id="PTHR31170:SF25">
    <property type="entry name" value="BNAA09G04570D PROTEIN"/>
    <property type="match status" value="1"/>
</dbReference>
<evidence type="ECO:0000313" key="4">
    <source>
        <dbReference type="Proteomes" id="UP000215914"/>
    </source>
</evidence>
<dbReference type="Gramene" id="mRNA:HanXRQr2_Chr01g0020741">
    <property type="protein sequence ID" value="CDS:HanXRQr2_Chr01g0020741.1"/>
    <property type="gene ID" value="HanXRQr2_Chr01g0020741"/>
</dbReference>
<evidence type="ECO:0000256" key="1">
    <source>
        <dbReference type="SAM" id="Phobius"/>
    </source>
</evidence>
<dbReference type="EMBL" id="CM007895">
    <property type="protein sequence ID" value="OTG22283.1"/>
    <property type="molecule type" value="Genomic_DNA"/>
</dbReference>
<feature type="transmembrane region" description="Helical" evidence="1">
    <location>
        <begin position="455"/>
        <end position="478"/>
    </location>
</feature>
<dbReference type="InParanoid" id="A0A251UGW1"/>
<keyword evidence="4" id="KW-1185">Reference proteome</keyword>
<name>A0A251UGW1_HELAN</name>
<evidence type="ECO:0000313" key="3">
    <source>
        <dbReference type="EMBL" id="OTG22283.1"/>
    </source>
</evidence>
<dbReference type="Pfam" id="PF03140">
    <property type="entry name" value="DUF247"/>
    <property type="match status" value="1"/>
</dbReference>
<reference evidence="2" key="3">
    <citation type="submission" date="2020-06" db="EMBL/GenBank/DDBJ databases">
        <title>Helianthus annuus Genome sequencing and assembly Release 2.</title>
        <authorList>
            <person name="Gouzy J."/>
            <person name="Langlade N."/>
            <person name="Munos S."/>
        </authorList>
    </citation>
    <scope>NUCLEOTIDE SEQUENCE</scope>
    <source>
        <tissue evidence="2">Leaves</tissue>
    </source>
</reference>
<keyword evidence="1" id="KW-0812">Transmembrane</keyword>
<dbReference type="Proteomes" id="UP000215914">
    <property type="component" value="Chromosome 6"/>
</dbReference>
<keyword evidence="1" id="KW-1133">Transmembrane helix</keyword>
<gene>
    <name evidence="3" type="ORF">HannXRQ_Chr06g0169811</name>
    <name evidence="2" type="ORF">HanXRQr2_Chr01g0020741</name>
</gene>
<reference evidence="2 4" key="1">
    <citation type="journal article" date="2017" name="Nature">
        <title>The sunflower genome provides insights into oil metabolism, flowering and Asterid evolution.</title>
        <authorList>
            <person name="Badouin H."/>
            <person name="Gouzy J."/>
            <person name="Grassa C.J."/>
            <person name="Murat F."/>
            <person name="Staton S.E."/>
            <person name="Cottret L."/>
            <person name="Lelandais-Briere C."/>
            <person name="Owens G.L."/>
            <person name="Carrere S."/>
            <person name="Mayjonade B."/>
            <person name="Legrand L."/>
            <person name="Gill N."/>
            <person name="Kane N.C."/>
            <person name="Bowers J.E."/>
            <person name="Hubner S."/>
            <person name="Bellec A."/>
            <person name="Berard A."/>
            <person name="Berges H."/>
            <person name="Blanchet N."/>
            <person name="Boniface M.C."/>
            <person name="Brunel D."/>
            <person name="Catrice O."/>
            <person name="Chaidir N."/>
            <person name="Claudel C."/>
            <person name="Donnadieu C."/>
            <person name="Faraut T."/>
            <person name="Fievet G."/>
            <person name="Helmstetter N."/>
            <person name="King M."/>
            <person name="Knapp S.J."/>
            <person name="Lai Z."/>
            <person name="Le Paslier M.C."/>
            <person name="Lippi Y."/>
            <person name="Lorenzon L."/>
            <person name="Mandel J.R."/>
            <person name="Marage G."/>
            <person name="Marchand G."/>
            <person name="Marquand E."/>
            <person name="Bret-Mestries E."/>
            <person name="Morien E."/>
            <person name="Nambeesan S."/>
            <person name="Nguyen T."/>
            <person name="Pegot-Espagnet P."/>
            <person name="Pouilly N."/>
            <person name="Raftis F."/>
            <person name="Sallet E."/>
            <person name="Schiex T."/>
            <person name="Thomas J."/>
            <person name="Vandecasteele C."/>
            <person name="Vares D."/>
            <person name="Vear F."/>
            <person name="Vautrin S."/>
            <person name="Crespi M."/>
            <person name="Mangin B."/>
            <person name="Burke J.M."/>
            <person name="Salse J."/>
            <person name="Munos S."/>
            <person name="Vincourt P."/>
            <person name="Rieseberg L.H."/>
            <person name="Langlade N.B."/>
        </authorList>
    </citation>
    <scope>NUCLEOTIDE SEQUENCE [LARGE SCALE GENOMIC DNA]</scope>
    <source>
        <strain evidence="4">cv. SF193</strain>
        <tissue evidence="2">Leaves</tissue>
    </source>
</reference>